<sequence>MAGESVGVLGRTGLCGSGGESWPGSPAAEVAARRDCSLRASSSEAMVSLSVYGQHSDGLRNNNEIITKLRSRGRDRDAPLSAPAFRHSMGPMQKRLTQLLGRCRRKPWAHMCVCVTSGARFRVYSTSTAPQTADLDPLEVHKQRLLMWFSHLPQEEKQFGGFFSPETMHVDPLILERKPEERAGLLSSALSPQSLHLSKTVEQLFEPSPSWDSTRGINILLYGAVGTGKSTVVRKLVQDWCRGTTLGQVSSLRDLVGRKYLHLRRHPMLNGEGAKPRTSCFSLTVWRR</sequence>
<evidence type="ECO:0008006" key="3">
    <source>
        <dbReference type="Google" id="ProtNLM"/>
    </source>
</evidence>
<dbReference type="EMBL" id="JBBPFD010000021">
    <property type="protein sequence ID" value="KAK7882847.1"/>
    <property type="molecule type" value="Genomic_DNA"/>
</dbReference>
<name>A0AAW0MQ06_9GOBI</name>
<reference evidence="2" key="1">
    <citation type="submission" date="2024-04" db="EMBL/GenBank/DDBJ databases">
        <title>Salinicola lusitanus LLJ914,a marine bacterium isolated from the Okinawa Trough.</title>
        <authorList>
            <person name="Li J."/>
        </authorList>
    </citation>
    <scope>NUCLEOTIDE SEQUENCE [LARGE SCALE GENOMIC DNA]</scope>
</reference>
<gene>
    <name evidence="1" type="ORF">WMY93_029021</name>
</gene>
<protein>
    <recommendedName>
        <fullName evidence="3">NLR family member X1</fullName>
    </recommendedName>
</protein>
<dbReference type="Gene3D" id="3.40.50.300">
    <property type="entry name" value="P-loop containing nucleotide triphosphate hydrolases"/>
    <property type="match status" value="1"/>
</dbReference>
<evidence type="ECO:0000313" key="1">
    <source>
        <dbReference type="EMBL" id="KAK7882847.1"/>
    </source>
</evidence>
<dbReference type="SUPFAM" id="SSF52540">
    <property type="entry name" value="P-loop containing nucleoside triphosphate hydrolases"/>
    <property type="match status" value="1"/>
</dbReference>
<dbReference type="Proteomes" id="UP001460270">
    <property type="component" value="Unassembled WGS sequence"/>
</dbReference>
<organism evidence="1 2">
    <name type="scientific">Mugilogobius chulae</name>
    <name type="common">yellowstripe goby</name>
    <dbReference type="NCBI Taxonomy" id="88201"/>
    <lineage>
        <taxon>Eukaryota</taxon>
        <taxon>Metazoa</taxon>
        <taxon>Chordata</taxon>
        <taxon>Craniata</taxon>
        <taxon>Vertebrata</taxon>
        <taxon>Euteleostomi</taxon>
        <taxon>Actinopterygii</taxon>
        <taxon>Neopterygii</taxon>
        <taxon>Teleostei</taxon>
        <taxon>Neoteleostei</taxon>
        <taxon>Acanthomorphata</taxon>
        <taxon>Gobiaria</taxon>
        <taxon>Gobiiformes</taxon>
        <taxon>Gobioidei</taxon>
        <taxon>Gobiidae</taxon>
        <taxon>Gobionellinae</taxon>
        <taxon>Mugilogobius</taxon>
    </lineage>
</organism>
<proteinExistence type="predicted"/>
<accession>A0AAW0MQ06</accession>
<keyword evidence="2" id="KW-1185">Reference proteome</keyword>
<dbReference type="AlphaFoldDB" id="A0AAW0MQ06"/>
<comment type="caution">
    <text evidence="1">The sequence shown here is derived from an EMBL/GenBank/DDBJ whole genome shotgun (WGS) entry which is preliminary data.</text>
</comment>
<evidence type="ECO:0000313" key="2">
    <source>
        <dbReference type="Proteomes" id="UP001460270"/>
    </source>
</evidence>
<dbReference type="InterPro" id="IPR027417">
    <property type="entry name" value="P-loop_NTPase"/>
</dbReference>